<proteinExistence type="predicted"/>
<keyword evidence="1" id="KW-1133">Transmembrane helix</keyword>
<comment type="caution">
    <text evidence="2">The sequence shown here is derived from an EMBL/GenBank/DDBJ whole genome shotgun (WGS) entry which is preliminary data.</text>
</comment>
<feature type="transmembrane region" description="Helical" evidence="1">
    <location>
        <begin position="91"/>
        <end position="109"/>
    </location>
</feature>
<feature type="transmembrane region" description="Helical" evidence="1">
    <location>
        <begin position="164"/>
        <end position="185"/>
    </location>
</feature>
<feature type="transmembrane region" description="Helical" evidence="1">
    <location>
        <begin position="129"/>
        <end position="152"/>
    </location>
</feature>
<dbReference type="EMBL" id="JABSTR010000006">
    <property type="protein sequence ID" value="KAH9373462.1"/>
    <property type="molecule type" value="Genomic_DNA"/>
</dbReference>
<accession>A0A9J6G4Y5</accession>
<organism evidence="2 3">
    <name type="scientific">Haemaphysalis longicornis</name>
    <name type="common">Bush tick</name>
    <dbReference type="NCBI Taxonomy" id="44386"/>
    <lineage>
        <taxon>Eukaryota</taxon>
        <taxon>Metazoa</taxon>
        <taxon>Ecdysozoa</taxon>
        <taxon>Arthropoda</taxon>
        <taxon>Chelicerata</taxon>
        <taxon>Arachnida</taxon>
        <taxon>Acari</taxon>
        <taxon>Parasitiformes</taxon>
        <taxon>Ixodida</taxon>
        <taxon>Ixodoidea</taxon>
        <taxon>Ixodidae</taxon>
        <taxon>Haemaphysalinae</taxon>
        <taxon>Haemaphysalis</taxon>
    </lineage>
</organism>
<gene>
    <name evidence="2" type="ORF">HPB48_009507</name>
</gene>
<reference evidence="2 3" key="1">
    <citation type="journal article" date="2020" name="Cell">
        <title>Large-Scale Comparative Analyses of Tick Genomes Elucidate Their Genetic Diversity and Vector Capacities.</title>
        <authorList>
            <consortium name="Tick Genome and Microbiome Consortium (TIGMIC)"/>
            <person name="Jia N."/>
            <person name="Wang J."/>
            <person name="Shi W."/>
            <person name="Du L."/>
            <person name="Sun Y."/>
            <person name="Zhan W."/>
            <person name="Jiang J.F."/>
            <person name="Wang Q."/>
            <person name="Zhang B."/>
            <person name="Ji P."/>
            <person name="Bell-Sakyi L."/>
            <person name="Cui X.M."/>
            <person name="Yuan T.T."/>
            <person name="Jiang B.G."/>
            <person name="Yang W.F."/>
            <person name="Lam T.T."/>
            <person name="Chang Q.C."/>
            <person name="Ding S.J."/>
            <person name="Wang X.J."/>
            <person name="Zhu J.G."/>
            <person name="Ruan X.D."/>
            <person name="Zhao L."/>
            <person name="Wei J.T."/>
            <person name="Ye R.Z."/>
            <person name="Que T.C."/>
            <person name="Du C.H."/>
            <person name="Zhou Y.H."/>
            <person name="Cheng J.X."/>
            <person name="Dai P.F."/>
            <person name="Guo W.B."/>
            <person name="Han X.H."/>
            <person name="Huang E.J."/>
            <person name="Li L.F."/>
            <person name="Wei W."/>
            <person name="Gao Y.C."/>
            <person name="Liu J.Z."/>
            <person name="Shao H.Z."/>
            <person name="Wang X."/>
            <person name="Wang C.C."/>
            <person name="Yang T.C."/>
            <person name="Huo Q.B."/>
            <person name="Li W."/>
            <person name="Chen H.Y."/>
            <person name="Chen S.E."/>
            <person name="Zhou L.G."/>
            <person name="Ni X.B."/>
            <person name="Tian J.H."/>
            <person name="Sheng Y."/>
            <person name="Liu T."/>
            <person name="Pan Y.S."/>
            <person name="Xia L.Y."/>
            <person name="Li J."/>
            <person name="Zhao F."/>
            <person name="Cao W.C."/>
        </authorList>
    </citation>
    <scope>NUCLEOTIDE SEQUENCE [LARGE SCALE GENOMIC DNA]</scope>
    <source>
        <strain evidence="2">HaeL-2018</strain>
    </source>
</reference>
<dbReference type="VEuPathDB" id="VectorBase:HLOH_047862"/>
<dbReference type="AlphaFoldDB" id="A0A9J6G4Y5"/>
<dbReference type="Proteomes" id="UP000821853">
    <property type="component" value="Chromosome 4"/>
</dbReference>
<keyword evidence="1" id="KW-0472">Membrane</keyword>
<protein>
    <submittedName>
        <fullName evidence="2">Uncharacterized protein</fullName>
    </submittedName>
</protein>
<sequence length="214" mass="23675">MDVDLYGFLLDAGFHLLSAVASSLEFIIHLSRGLGSKGDAVTLMCCAALFLFHFVELRVQNELSENCVFTTGNGCPCGQNERSRIRNYGRVGAQLATLLMLWSPLRAAGMSNASYYTLGSTRDAMDVDLYAFLLDAGFHLLSAVASFLEFIIHLSRGLGSKGDVVTITCCAALFLFHFVELWTAVLKWDRDAVMLDLCVQLRRRASKRTTEWTA</sequence>
<evidence type="ECO:0000313" key="3">
    <source>
        <dbReference type="Proteomes" id="UP000821853"/>
    </source>
</evidence>
<keyword evidence="3" id="KW-1185">Reference proteome</keyword>
<evidence type="ECO:0000256" key="1">
    <source>
        <dbReference type="SAM" id="Phobius"/>
    </source>
</evidence>
<keyword evidence="1" id="KW-0812">Transmembrane</keyword>
<name>A0A9J6G4Y5_HAELO</name>
<evidence type="ECO:0000313" key="2">
    <source>
        <dbReference type="EMBL" id="KAH9373462.1"/>
    </source>
</evidence>